<gene>
    <name evidence="1" type="ORF">M8523_01720</name>
</gene>
<reference evidence="1" key="1">
    <citation type="submission" date="2022-05" db="EMBL/GenBank/DDBJ databases">
        <authorList>
            <person name="Pankratov T."/>
        </authorList>
    </citation>
    <scope>NUCLEOTIDE SEQUENCE</scope>
    <source>
        <strain evidence="1">BP6-180914</strain>
    </source>
</reference>
<comment type="caution">
    <text evidence="1">The sequence shown here is derived from an EMBL/GenBank/DDBJ whole genome shotgun (WGS) entry which is preliminary data.</text>
</comment>
<name>A0AA42CID3_9HYPH</name>
<evidence type="ECO:0000313" key="1">
    <source>
        <dbReference type="EMBL" id="MCW6506736.1"/>
    </source>
</evidence>
<organism evidence="1 2">
    <name type="scientific">Lichenifustis flavocetrariae</name>
    <dbReference type="NCBI Taxonomy" id="2949735"/>
    <lineage>
        <taxon>Bacteria</taxon>
        <taxon>Pseudomonadati</taxon>
        <taxon>Pseudomonadota</taxon>
        <taxon>Alphaproteobacteria</taxon>
        <taxon>Hyphomicrobiales</taxon>
        <taxon>Lichenihabitantaceae</taxon>
        <taxon>Lichenifustis</taxon>
    </lineage>
</organism>
<dbReference type="Proteomes" id="UP001165667">
    <property type="component" value="Unassembled WGS sequence"/>
</dbReference>
<protein>
    <submittedName>
        <fullName evidence="1">Uncharacterized protein</fullName>
    </submittedName>
</protein>
<proteinExistence type="predicted"/>
<keyword evidence="2" id="KW-1185">Reference proteome</keyword>
<dbReference type="AlphaFoldDB" id="A0AA42CID3"/>
<accession>A0AA42CID3</accession>
<dbReference type="RefSeq" id="WP_282583086.1">
    <property type="nucleotide sequence ID" value="NZ_JAMOIM010000001.1"/>
</dbReference>
<evidence type="ECO:0000313" key="2">
    <source>
        <dbReference type="Proteomes" id="UP001165667"/>
    </source>
</evidence>
<dbReference type="EMBL" id="JAMOIM010000001">
    <property type="protein sequence ID" value="MCW6506736.1"/>
    <property type="molecule type" value="Genomic_DNA"/>
</dbReference>
<sequence>MPHEAVTASLAQPAPAQAIDLGTTDIPAGPTAAERAQQIRAFVDRYDGGPCFFAAVRQVSATNAEIESFATMPGTFQQFDRALKTSTGIEATVSGQRIWSAQCSAVEYLRRLPHDTDSGPSLVLERRALDRGDTLSGTIGGAAGRPLRLFVIAESGAVTDISDAVSEHDGNPSFSFRPQLSTPGGPFPQILVLVAGAVTLPLHPVTADDIFKPLFAGKGAAYTVAAKMFLAVR</sequence>